<evidence type="ECO:0000256" key="1">
    <source>
        <dbReference type="PROSITE-ProRule" id="PRU00285"/>
    </source>
</evidence>
<evidence type="ECO:0000313" key="4">
    <source>
        <dbReference type="EMBL" id="QDU74619.1"/>
    </source>
</evidence>
<dbReference type="KEGG" id="bvo:Pan97_16310"/>
<dbReference type="PROSITE" id="PS01031">
    <property type="entry name" value="SHSP"/>
    <property type="match status" value="1"/>
</dbReference>
<dbReference type="InterPro" id="IPR008978">
    <property type="entry name" value="HSP20-like_chaperone"/>
</dbReference>
<dbReference type="Proteomes" id="UP000318626">
    <property type="component" value="Chromosome"/>
</dbReference>
<name>A0A518C5W9_9BACT</name>
<dbReference type="EMBL" id="CP036289">
    <property type="protein sequence ID" value="QDU74619.1"/>
    <property type="molecule type" value="Genomic_DNA"/>
</dbReference>
<dbReference type="RefSeq" id="WP_144971564.1">
    <property type="nucleotide sequence ID" value="NZ_CP036289.1"/>
</dbReference>
<dbReference type="InterPro" id="IPR031107">
    <property type="entry name" value="Small_HSP"/>
</dbReference>
<dbReference type="OrthoDB" id="268718at2"/>
<organism evidence="4 5">
    <name type="scientific">Bremerella volcania</name>
    <dbReference type="NCBI Taxonomy" id="2527984"/>
    <lineage>
        <taxon>Bacteria</taxon>
        <taxon>Pseudomonadati</taxon>
        <taxon>Planctomycetota</taxon>
        <taxon>Planctomycetia</taxon>
        <taxon>Pirellulales</taxon>
        <taxon>Pirellulaceae</taxon>
        <taxon>Bremerella</taxon>
    </lineage>
</organism>
<dbReference type="SUPFAM" id="SSF49764">
    <property type="entry name" value="HSP20-like chaperones"/>
    <property type="match status" value="1"/>
</dbReference>
<evidence type="ECO:0000256" key="2">
    <source>
        <dbReference type="RuleBase" id="RU003616"/>
    </source>
</evidence>
<evidence type="ECO:0000313" key="5">
    <source>
        <dbReference type="Proteomes" id="UP000318626"/>
    </source>
</evidence>
<dbReference type="CDD" id="cd06464">
    <property type="entry name" value="ACD_sHsps-like"/>
    <property type="match status" value="1"/>
</dbReference>
<dbReference type="AlphaFoldDB" id="A0A518C5W9"/>
<sequence length="154" mass="17371">MAGTLSTQRGGALAPWFRRGPLSAFREMEDMLERFWGEEGDGWGTQLLAPPLDMSETDKSISLRMDLPGVSPKEIDIQVSGNQLTISGERKEEKEEKEETYHRIERRCGRFSRSAMLPCSVQDDKVEAKYQDGVLQITLPKTAEATARHIEVKT</sequence>
<dbReference type="PANTHER" id="PTHR11527">
    <property type="entry name" value="HEAT-SHOCK PROTEIN 20 FAMILY MEMBER"/>
    <property type="match status" value="1"/>
</dbReference>
<evidence type="ECO:0000259" key="3">
    <source>
        <dbReference type="PROSITE" id="PS01031"/>
    </source>
</evidence>
<accession>A0A518C5W9</accession>
<keyword evidence="5" id="KW-1185">Reference proteome</keyword>
<comment type="similarity">
    <text evidence="1 2">Belongs to the small heat shock protein (HSP20) family.</text>
</comment>
<reference evidence="5" key="1">
    <citation type="submission" date="2019-02" db="EMBL/GenBank/DDBJ databases">
        <title>Deep-cultivation of Planctomycetes and their phenomic and genomic characterization uncovers novel biology.</title>
        <authorList>
            <person name="Wiegand S."/>
            <person name="Jogler M."/>
            <person name="Boedeker C."/>
            <person name="Pinto D."/>
            <person name="Vollmers J."/>
            <person name="Rivas-Marin E."/>
            <person name="Kohn T."/>
            <person name="Peeters S.H."/>
            <person name="Heuer A."/>
            <person name="Rast P."/>
            <person name="Oberbeckmann S."/>
            <person name="Bunk B."/>
            <person name="Jeske O."/>
            <person name="Meyerdierks A."/>
            <person name="Storesund J.E."/>
            <person name="Kallscheuer N."/>
            <person name="Luecker S."/>
            <person name="Lage O.M."/>
            <person name="Pohl T."/>
            <person name="Merkel B.J."/>
            <person name="Hornburger P."/>
            <person name="Mueller R.-W."/>
            <person name="Bruemmer F."/>
            <person name="Labrenz M."/>
            <person name="Spormann A.M."/>
            <person name="Op den Camp H."/>
            <person name="Overmann J."/>
            <person name="Amann R."/>
            <person name="Jetten M.S.M."/>
            <person name="Mascher T."/>
            <person name="Medema M.H."/>
            <person name="Devos D.P."/>
            <person name="Kaster A.-K."/>
            <person name="Ovreas L."/>
            <person name="Rohde M."/>
            <person name="Galperin M.Y."/>
            <person name="Jogler C."/>
        </authorList>
    </citation>
    <scope>NUCLEOTIDE SEQUENCE [LARGE SCALE GENOMIC DNA]</scope>
    <source>
        <strain evidence="5">Pan97</strain>
    </source>
</reference>
<feature type="domain" description="SHSP" evidence="3">
    <location>
        <begin position="43"/>
        <end position="154"/>
    </location>
</feature>
<dbReference type="Pfam" id="PF00011">
    <property type="entry name" value="HSP20"/>
    <property type="match status" value="1"/>
</dbReference>
<dbReference type="Gene3D" id="2.60.40.790">
    <property type="match status" value="1"/>
</dbReference>
<protein>
    <submittedName>
        <fullName evidence="4">Spore protein SP21</fullName>
    </submittedName>
</protein>
<gene>
    <name evidence="4" type="primary">hspA_2</name>
    <name evidence="4" type="ORF">Pan97_16310</name>
</gene>
<proteinExistence type="inferred from homology"/>
<dbReference type="InterPro" id="IPR002068">
    <property type="entry name" value="A-crystallin/Hsp20_dom"/>
</dbReference>